<dbReference type="Gene3D" id="1.25.40.20">
    <property type="entry name" value="Ankyrin repeat-containing domain"/>
    <property type="match status" value="2"/>
</dbReference>
<evidence type="ECO:0000256" key="2">
    <source>
        <dbReference type="ARBA" id="ARBA00023043"/>
    </source>
</evidence>
<dbReference type="PANTHER" id="PTHR24198">
    <property type="entry name" value="ANKYRIN REPEAT AND PROTEIN KINASE DOMAIN-CONTAINING PROTEIN"/>
    <property type="match status" value="1"/>
</dbReference>
<sequence>MGDYDSDDEKSQMEKLRYAKVPRGMFVSGWDDDNDDIEEDKNPQASIERMILWAVSENRLSEVREILQLDADTVNAKDNDGYTPLHRACYNNFLDIARLLLQYQADPNARTELGWTPLHSACKWSHPESVQLLLQFGADVNAESDGQQTPLHVTATVSNCRNAATILLMDRNIQPRKENNTEETAAVIARRTGMSYFVFEIANEAYDCITGLIEKNVIRFFLLNIILNVSS</sequence>
<dbReference type="InterPro" id="IPR036770">
    <property type="entry name" value="Ankyrin_rpt-contain_sf"/>
</dbReference>
<feature type="repeat" description="ANK" evidence="3">
    <location>
        <begin position="113"/>
        <end position="145"/>
    </location>
</feature>
<evidence type="ECO:0000256" key="3">
    <source>
        <dbReference type="PROSITE-ProRule" id="PRU00023"/>
    </source>
</evidence>
<organism evidence="4 5">
    <name type="scientific">Drosophila arizonae</name>
    <name type="common">Fruit fly</name>
    <dbReference type="NCBI Taxonomy" id="7263"/>
    <lineage>
        <taxon>Eukaryota</taxon>
        <taxon>Metazoa</taxon>
        <taxon>Ecdysozoa</taxon>
        <taxon>Arthropoda</taxon>
        <taxon>Hexapoda</taxon>
        <taxon>Insecta</taxon>
        <taxon>Pterygota</taxon>
        <taxon>Neoptera</taxon>
        <taxon>Endopterygota</taxon>
        <taxon>Diptera</taxon>
        <taxon>Brachycera</taxon>
        <taxon>Muscomorpha</taxon>
        <taxon>Ephydroidea</taxon>
        <taxon>Drosophilidae</taxon>
        <taxon>Drosophila</taxon>
    </lineage>
</organism>
<dbReference type="PROSITE" id="PS50297">
    <property type="entry name" value="ANK_REP_REGION"/>
    <property type="match status" value="2"/>
</dbReference>
<reference evidence="4" key="1">
    <citation type="journal article" date="1997" name="Nucleic Acids Res.">
        <title>tRNAscan-SE: a program for improved detection of transfer RNA genes in genomic sequence.</title>
        <authorList>
            <person name="Lowe T.M."/>
            <person name="Eddy S.R."/>
        </authorList>
    </citation>
    <scope>NUCLEOTIDE SEQUENCE [LARGE SCALE GENOMIC DNA]</scope>
</reference>
<dbReference type="PANTHER" id="PTHR24198:SF165">
    <property type="entry name" value="ANKYRIN REPEAT-CONTAINING PROTEIN-RELATED"/>
    <property type="match status" value="1"/>
</dbReference>
<dbReference type="InterPro" id="IPR002110">
    <property type="entry name" value="Ankyrin_rpt"/>
</dbReference>
<keyword evidence="1" id="KW-0677">Repeat</keyword>
<dbReference type="Pfam" id="PF13857">
    <property type="entry name" value="Ank_5"/>
    <property type="match status" value="1"/>
</dbReference>
<feature type="repeat" description="ANK" evidence="3">
    <location>
        <begin position="80"/>
        <end position="112"/>
    </location>
</feature>
<evidence type="ECO:0000313" key="4">
    <source>
        <dbReference type="Proteomes" id="UP000694904"/>
    </source>
</evidence>
<dbReference type="SMART" id="SM00248">
    <property type="entry name" value="ANK"/>
    <property type="match status" value="2"/>
</dbReference>
<accession>A0ABM1NVY6</accession>
<keyword evidence="4" id="KW-1185">Reference proteome</keyword>
<dbReference type="PROSITE" id="PS50088">
    <property type="entry name" value="ANK_REPEAT"/>
    <property type="match status" value="2"/>
</dbReference>
<reference evidence="4" key="2">
    <citation type="journal article" date="2016" name="G3 (Bethesda)">
        <title>Genome Evolution in Three Species of Cactophilic Drosophila.</title>
        <authorList>
            <person name="Sanchez-Flores A."/>
            <person name="Penazola F."/>
            <person name="Carpinteyro-Ponce J."/>
            <person name="Nazario-Yepiz N."/>
            <person name="Abreu-Goodger C."/>
            <person name="Machado C.A."/>
            <person name="Markow T.A."/>
        </authorList>
    </citation>
    <scope>NUCLEOTIDE SEQUENCE [LARGE SCALE GENOMIC DNA]</scope>
</reference>
<dbReference type="SUPFAM" id="SSF48403">
    <property type="entry name" value="Ankyrin repeat"/>
    <property type="match status" value="1"/>
</dbReference>
<dbReference type="GeneID" id="108611153"/>
<name>A0ABM1NVY6_DROAR</name>
<dbReference type="Proteomes" id="UP000694904">
    <property type="component" value="Chromosome 3"/>
</dbReference>
<evidence type="ECO:0000256" key="1">
    <source>
        <dbReference type="ARBA" id="ARBA00022737"/>
    </source>
</evidence>
<evidence type="ECO:0000313" key="5">
    <source>
        <dbReference type="RefSeq" id="XP_017859122.1"/>
    </source>
</evidence>
<reference evidence="5" key="3">
    <citation type="submission" date="2025-08" db="UniProtKB">
        <authorList>
            <consortium name="RefSeq"/>
        </authorList>
    </citation>
    <scope>IDENTIFICATION</scope>
    <source>
        <tissue evidence="5">Whole organism</tissue>
    </source>
</reference>
<dbReference type="RefSeq" id="XP_017859122.1">
    <property type="nucleotide sequence ID" value="XM_018003633.1"/>
</dbReference>
<protein>
    <submittedName>
        <fullName evidence="5">Ankyrin repeat domain-containing protein 49 isoform X1</fullName>
    </submittedName>
</protein>
<keyword evidence="2 3" id="KW-0040">ANK repeat</keyword>
<dbReference type="PRINTS" id="PR01415">
    <property type="entry name" value="ANKYRIN"/>
</dbReference>
<gene>
    <name evidence="5" type="primary">LOC108611153</name>
</gene>
<proteinExistence type="predicted"/>